<evidence type="ECO:0000256" key="1">
    <source>
        <dbReference type="ARBA" id="ARBA00004651"/>
    </source>
</evidence>
<dbReference type="SUPFAM" id="SSF103473">
    <property type="entry name" value="MFS general substrate transporter"/>
    <property type="match status" value="1"/>
</dbReference>
<feature type="transmembrane region" description="Helical" evidence="11">
    <location>
        <begin position="259"/>
        <end position="277"/>
    </location>
</feature>
<organism evidence="13 14">
    <name type="scientific">Fictibacillus terranigra</name>
    <dbReference type="NCBI Taxonomy" id="3058424"/>
    <lineage>
        <taxon>Bacteria</taxon>
        <taxon>Bacillati</taxon>
        <taxon>Bacillota</taxon>
        <taxon>Bacilli</taxon>
        <taxon>Bacillales</taxon>
        <taxon>Fictibacillaceae</taxon>
        <taxon>Fictibacillus</taxon>
    </lineage>
</organism>
<evidence type="ECO:0000256" key="6">
    <source>
        <dbReference type="ARBA" id="ARBA00022847"/>
    </source>
</evidence>
<dbReference type="PANTHER" id="PTHR43528">
    <property type="entry name" value="ALPHA-KETOGLUTARATE PERMEASE"/>
    <property type="match status" value="1"/>
</dbReference>
<evidence type="ECO:0000259" key="12">
    <source>
        <dbReference type="PROSITE" id="PS50850"/>
    </source>
</evidence>
<dbReference type="InterPro" id="IPR051084">
    <property type="entry name" value="H+-coupled_symporters"/>
</dbReference>
<reference evidence="13" key="1">
    <citation type="submission" date="2023-06" db="EMBL/GenBank/DDBJ databases">
        <title>Draft Genome Sequences of Representative Paenibacillus Polymyxa, Bacillus cereus, Fictibacillus sp., and Brevibacillus agri Strains Isolated from Amazonian Dark Earth.</title>
        <authorList>
            <person name="Pellegrinetti T.A."/>
            <person name="Cunha I.C.M."/>
            <person name="Chaves M.G."/>
            <person name="Freitas A.S."/>
            <person name="Silva A.V.R."/>
            <person name="Tsai S.M."/>
            <person name="Mendes L.W."/>
        </authorList>
    </citation>
    <scope>NUCLEOTIDE SEQUENCE</scope>
    <source>
        <strain evidence="13">CENA-BCM004</strain>
    </source>
</reference>
<comment type="similarity">
    <text evidence="2">Belongs to the major facilitator superfamily. Metabolite:H+ Symporter (MHS) family (TC 2.A.1.6) family.</text>
</comment>
<feature type="transmembrane region" description="Helical" evidence="11">
    <location>
        <begin position="386"/>
        <end position="410"/>
    </location>
</feature>
<evidence type="ECO:0000256" key="3">
    <source>
        <dbReference type="ARBA" id="ARBA00022448"/>
    </source>
</evidence>
<gene>
    <name evidence="13" type="ORF">QYF49_23825</name>
</gene>
<evidence type="ECO:0000256" key="10">
    <source>
        <dbReference type="ARBA" id="ARBA00039918"/>
    </source>
</evidence>
<comment type="subcellular location">
    <subcellularLocation>
        <location evidence="1">Cell membrane</location>
        <topology evidence="1">Multi-pass membrane protein</topology>
    </subcellularLocation>
</comment>
<keyword evidence="8 11" id="KW-0472">Membrane</keyword>
<dbReference type="InterPro" id="IPR036259">
    <property type="entry name" value="MFS_trans_sf"/>
</dbReference>
<feature type="transmembrane region" description="Helical" evidence="11">
    <location>
        <begin position="71"/>
        <end position="92"/>
    </location>
</feature>
<feature type="transmembrane region" description="Helical" evidence="11">
    <location>
        <begin position="204"/>
        <end position="223"/>
    </location>
</feature>
<evidence type="ECO:0000256" key="2">
    <source>
        <dbReference type="ARBA" id="ARBA00008240"/>
    </source>
</evidence>
<accession>A0ABT8EDH2</accession>
<evidence type="ECO:0000256" key="8">
    <source>
        <dbReference type="ARBA" id="ARBA00023136"/>
    </source>
</evidence>
<evidence type="ECO:0000313" key="13">
    <source>
        <dbReference type="EMBL" id="MDN4075975.1"/>
    </source>
</evidence>
<evidence type="ECO:0000256" key="11">
    <source>
        <dbReference type="SAM" id="Phobius"/>
    </source>
</evidence>
<feature type="transmembrane region" description="Helical" evidence="11">
    <location>
        <begin position="104"/>
        <end position="122"/>
    </location>
</feature>
<dbReference type="Proteomes" id="UP001168694">
    <property type="component" value="Unassembled WGS sequence"/>
</dbReference>
<dbReference type="Gene3D" id="1.20.1250.20">
    <property type="entry name" value="MFS general substrate transporter like domains"/>
    <property type="match status" value="2"/>
</dbReference>
<feature type="transmembrane region" description="Helical" evidence="11">
    <location>
        <begin position="422"/>
        <end position="440"/>
    </location>
</feature>
<comment type="caution">
    <text evidence="13">The sequence shown here is derived from an EMBL/GenBank/DDBJ whole genome shotgun (WGS) entry which is preliminary data.</text>
</comment>
<keyword evidence="14" id="KW-1185">Reference proteome</keyword>
<comment type="function">
    <text evidence="9">May be a proton symporter involved in the uptake of osmolytes such as proline and glycine betaine.</text>
</comment>
<evidence type="ECO:0000313" key="14">
    <source>
        <dbReference type="Proteomes" id="UP001168694"/>
    </source>
</evidence>
<dbReference type="InterPro" id="IPR020846">
    <property type="entry name" value="MFS_dom"/>
</dbReference>
<evidence type="ECO:0000256" key="5">
    <source>
        <dbReference type="ARBA" id="ARBA00022692"/>
    </source>
</evidence>
<protein>
    <recommendedName>
        <fullName evidence="10">Putative proline/betaine transporter</fullName>
    </recommendedName>
</protein>
<dbReference type="Pfam" id="PF00083">
    <property type="entry name" value="Sugar_tr"/>
    <property type="match status" value="1"/>
</dbReference>
<dbReference type="PROSITE" id="PS50850">
    <property type="entry name" value="MFS"/>
    <property type="match status" value="1"/>
</dbReference>
<dbReference type="InterPro" id="IPR005829">
    <property type="entry name" value="Sugar_transporter_CS"/>
</dbReference>
<proteinExistence type="inferred from homology"/>
<evidence type="ECO:0000256" key="9">
    <source>
        <dbReference type="ARBA" id="ARBA00037295"/>
    </source>
</evidence>
<feature type="transmembrane region" description="Helical" evidence="11">
    <location>
        <begin position="297"/>
        <end position="315"/>
    </location>
</feature>
<feature type="domain" description="Major facilitator superfamily (MFS) profile" evidence="12">
    <location>
        <begin position="32"/>
        <end position="444"/>
    </location>
</feature>
<evidence type="ECO:0000256" key="7">
    <source>
        <dbReference type="ARBA" id="ARBA00022989"/>
    </source>
</evidence>
<evidence type="ECO:0000256" key="4">
    <source>
        <dbReference type="ARBA" id="ARBA00022475"/>
    </source>
</evidence>
<feature type="transmembrane region" description="Helical" evidence="11">
    <location>
        <begin position="352"/>
        <end position="374"/>
    </location>
</feature>
<dbReference type="InterPro" id="IPR005828">
    <property type="entry name" value="MFS_sugar_transport-like"/>
</dbReference>
<sequence length="499" mass="54864">MDYKSKNILGGSDKKFKKEDVNIVDTKIAKQSVIATSLGNAMEWFDFGLYAYLAITIGKVFFPEIDSSFQLIYAFATFAIAFIARPIGGFVFGMMGDRIGRKNILALTLIMMAGSTLSIGLIPSYATIGIAAPILLLITRLIQGFSTGGEYAGAMTFIAESTPDKKRGFLASGLEVGSLVGFIAGAGLVTLLSYLLGPDKMVEWGWRIPFLIAGPLGFIGFYFRSHLEETPAFKAMAKAEKEEKHRASFKEILTHHWKPLLICIGIVLFYNTTNYTVLTYMPSYLSEELGYGETKGLFLVLLLMVLMIPIILGMGYLSDRIRSRNRIIKGALIGNILLSIPAIMMMKTGNDFIVFLGLLLLGSQLACFQGTLPATLPSLFFTNVRFGSLAITYNISTSLFGGTTPLVVAWMVSITNNSMIPAYYLMASCLFGLIIVGFFVKETAGRSLRGSMPAVEDLNEIDEILKNPDEALWWKEELNMEIDEEKIIGLGHNRGVSIK</sequence>
<name>A0ABT8EDH2_9BACL</name>
<dbReference type="EMBL" id="JAUHLN010000009">
    <property type="protein sequence ID" value="MDN4075975.1"/>
    <property type="molecule type" value="Genomic_DNA"/>
</dbReference>
<keyword evidence="3" id="KW-0813">Transport</keyword>
<keyword evidence="7 11" id="KW-1133">Transmembrane helix</keyword>
<keyword evidence="5 11" id="KW-0812">Transmembrane</keyword>
<dbReference type="PANTHER" id="PTHR43528:SF1">
    <property type="entry name" value="ALPHA-KETOGLUTARATE PERMEASE"/>
    <property type="match status" value="1"/>
</dbReference>
<feature type="transmembrane region" description="Helical" evidence="11">
    <location>
        <begin position="169"/>
        <end position="192"/>
    </location>
</feature>
<dbReference type="RefSeq" id="WP_290402086.1">
    <property type="nucleotide sequence ID" value="NZ_JAUHLN010000009.1"/>
</dbReference>
<keyword evidence="6" id="KW-0769">Symport</keyword>
<feature type="transmembrane region" description="Helical" evidence="11">
    <location>
        <begin position="128"/>
        <end position="148"/>
    </location>
</feature>
<dbReference type="PROSITE" id="PS00217">
    <property type="entry name" value="SUGAR_TRANSPORT_2"/>
    <property type="match status" value="1"/>
</dbReference>
<keyword evidence="4" id="KW-1003">Cell membrane</keyword>
<dbReference type="CDD" id="cd17366">
    <property type="entry name" value="MFS_ProP"/>
    <property type="match status" value="1"/>
</dbReference>